<name>A0A316A6L7_9ACTN</name>
<dbReference type="PANTHER" id="PTHR43046:SF12">
    <property type="entry name" value="GDP-MANNOSE MANNOSYL HYDROLASE"/>
    <property type="match status" value="1"/>
</dbReference>
<organism evidence="5 6">
    <name type="scientific">Quadrisphaera granulorum</name>
    <dbReference type="NCBI Taxonomy" id="317664"/>
    <lineage>
        <taxon>Bacteria</taxon>
        <taxon>Bacillati</taxon>
        <taxon>Actinomycetota</taxon>
        <taxon>Actinomycetes</taxon>
        <taxon>Kineosporiales</taxon>
        <taxon>Kineosporiaceae</taxon>
        <taxon>Quadrisphaera</taxon>
    </lineage>
</organism>
<dbReference type="AlphaFoldDB" id="A0A316A6L7"/>
<dbReference type="InterPro" id="IPR000086">
    <property type="entry name" value="NUDIX_hydrolase_dom"/>
</dbReference>
<dbReference type="PANTHER" id="PTHR43046">
    <property type="entry name" value="GDP-MANNOSE MANNOSYL HYDROLASE"/>
    <property type="match status" value="1"/>
</dbReference>
<keyword evidence="2" id="KW-0378">Hydrolase</keyword>
<dbReference type="SUPFAM" id="SSF55811">
    <property type="entry name" value="Nudix"/>
    <property type="match status" value="1"/>
</dbReference>
<dbReference type="Proteomes" id="UP000245469">
    <property type="component" value="Unassembled WGS sequence"/>
</dbReference>
<gene>
    <name evidence="5" type="ORF">BXY45_11295</name>
</gene>
<comment type="cofactor">
    <cofactor evidence="1">
        <name>Mg(2+)</name>
        <dbReference type="ChEBI" id="CHEBI:18420"/>
    </cofactor>
</comment>
<evidence type="ECO:0000256" key="1">
    <source>
        <dbReference type="ARBA" id="ARBA00001946"/>
    </source>
</evidence>
<accession>A0A316A6L7</accession>
<sequence>MVDAAGEQPDEWALGDDGLWFRRGARVLLVDTARGTASDEVRLLLVRGHDADQVERSWWFTVGGGIGAAEDAREAAAREVREETGLDVSAEELVGPVGERSAVFDFAARTCRQDELFFVAVVPGAEARGVSTSGWTVLEGDVLDELRWWSLPELAAAQAAGATVYPHALVSLVEELLDGWDGVLRQIGD</sequence>
<evidence type="ECO:0000256" key="2">
    <source>
        <dbReference type="ARBA" id="ARBA00022801"/>
    </source>
</evidence>
<dbReference type="InterPro" id="IPR020084">
    <property type="entry name" value="NUDIX_hydrolase_CS"/>
</dbReference>
<comment type="caution">
    <text evidence="5">The sequence shown here is derived from an EMBL/GenBank/DDBJ whole genome shotgun (WGS) entry which is preliminary data.</text>
</comment>
<keyword evidence="3" id="KW-0460">Magnesium</keyword>
<reference evidence="5 6" key="1">
    <citation type="submission" date="2018-03" db="EMBL/GenBank/DDBJ databases">
        <title>Genomic Encyclopedia of Archaeal and Bacterial Type Strains, Phase II (KMG-II): from individual species to whole genera.</title>
        <authorList>
            <person name="Goeker M."/>
        </authorList>
    </citation>
    <scope>NUCLEOTIDE SEQUENCE [LARGE SCALE GENOMIC DNA]</scope>
    <source>
        <strain evidence="5 6">DSM 44889</strain>
    </source>
</reference>
<dbReference type="EMBL" id="QGDQ01000012">
    <property type="protein sequence ID" value="PWJ53521.1"/>
    <property type="molecule type" value="Genomic_DNA"/>
</dbReference>
<evidence type="ECO:0000259" key="4">
    <source>
        <dbReference type="PROSITE" id="PS51462"/>
    </source>
</evidence>
<evidence type="ECO:0000313" key="6">
    <source>
        <dbReference type="Proteomes" id="UP000245469"/>
    </source>
</evidence>
<feature type="domain" description="Nudix hydrolase" evidence="4">
    <location>
        <begin position="20"/>
        <end position="175"/>
    </location>
</feature>
<dbReference type="InterPro" id="IPR015797">
    <property type="entry name" value="NUDIX_hydrolase-like_dom_sf"/>
</dbReference>
<dbReference type="PROSITE" id="PS00893">
    <property type="entry name" value="NUDIX_BOX"/>
    <property type="match status" value="1"/>
</dbReference>
<dbReference type="PROSITE" id="PS51462">
    <property type="entry name" value="NUDIX"/>
    <property type="match status" value="1"/>
</dbReference>
<dbReference type="Gene3D" id="3.90.79.10">
    <property type="entry name" value="Nucleoside Triphosphate Pyrophosphohydrolase"/>
    <property type="match status" value="1"/>
</dbReference>
<keyword evidence="6" id="KW-1185">Reference proteome</keyword>
<dbReference type="Pfam" id="PF00293">
    <property type="entry name" value="NUDIX"/>
    <property type="match status" value="1"/>
</dbReference>
<dbReference type="CDD" id="cd04685">
    <property type="entry name" value="NUDIX_Hydrolase"/>
    <property type="match status" value="1"/>
</dbReference>
<proteinExistence type="predicted"/>
<dbReference type="RefSeq" id="WP_211319461.1">
    <property type="nucleotide sequence ID" value="NZ_QGDQ01000012.1"/>
</dbReference>
<evidence type="ECO:0000313" key="5">
    <source>
        <dbReference type="EMBL" id="PWJ53521.1"/>
    </source>
</evidence>
<dbReference type="GO" id="GO:0016787">
    <property type="term" value="F:hydrolase activity"/>
    <property type="evidence" value="ECO:0007669"/>
    <property type="project" value="UniProtKB-KW"/>
</dbReference>
<evidence type="ECO:0000256" key="3">
    <source>
        <dbReference type="ARBA" id="ARBA00022842"/>
    </source>
</evidence>
<protein>
    <submittedName>
        <fullName evidence="5">NUDIX domain-containing protein</fullName>
    </submittedName>
</protein>